<feature type="transmembrane region" description="Helical" evidence="6">
    <location>
        <begin position="277"/>
        <end position="299"/>
    </location>
</feature>
<dbReference type="PROSITE" id="PS51257">
    <property type="entry name" value="PROKAR_LIPOPROTEIN"/>
    <property type="match status" value="1"/>
</dbReference>
<feature type="domain" description="MacB-like periplasmic core" evidence="8">
    <location>
        <begin position="22"/>
        <end position="232"/>
    </location>
</feature>
<reference evidence="10" key="1">
    <citation type="submission" date="2016-11" db="EMBL/GenBank/DDBJ databases">
        <authorList>
            <person name="Varghese N."/>
            <person name="Submissions S."/>
        </authorList>
    </citation>
    <scope>NUCLEOTIDE SEQUENCE [LARGE SCALE GENOMIC DNA]</scope>
    <source>
        <strain evidence="10">DSM 24787</strain>
    </source>
</reference>
<feature type="transmembrane region" description="Helical" evidence="6">
    <location>
        <begin position="708"/>
        <end position="733"/>
    </location>
</feature>
<evidence type="ECO:0000259" key="7">
    <source>
        <dbReference type="Pfam" id="PF02687"/>
    </source>
</evidence>
<evidence type="ECO:0000256" key="2">
    <source>
        <dbReference type="ARBA" id="ARBA00022475"/>
    </source>
</evidence>
<evidence type="ECO:0000313" key="10">
    <source>
        <dbReference type="Proteomes" id="UP000185003"/>
    </source>
</evidence>
<dbReference type="PANTHER" id="PTHR30572">
    <property type="entry name" value="MEMBRANE COMPONENT OF TRANSPORTER-RELATED"/>
    <property type="match status" value="1"/>
</dbReference>
<dbReference type="PANTHER" id="PTHR30572:SF18">
    <property type="entry name" value="ABC-TYPE MACROLIDE FAMILY EXPORT SYSTEM PERMEASE COMPONENT 2"/>
    <property type="match status" value="1"/>
</dbReference>
<evidence type="ECO:0000259" key="8">
    <source>
        <dbReference type="Pfam" id="PF12704"/>
    </source>
</evidence>
<feature type="transmembrane region" description="Helical" evidence="6">
    <location>
        <begin position="421"/>
        <end position="441"/>
    </location>
</feature>
<comment type="subcellular location">
    <subcellularLocation>
        <location evidence="1">Cell membrane</location>
        <topology evidence="1">Multi-pass membrane protein</topology>
    </subcellularLocation>
</comment>
<evidence type="ECO:0000256" key="4">
    <source>
        <dbReference type="ARBA" id="ARBA00022989"/>
    </source>
</evidence>
<protein>
    <submittedName>
        <fullName evidence="9">FtsX-like permease family protein</fullName>
    </submittedName>
</protein>
<feature type="transmembrane region" description="Helical" evidence="6">
    <location>
        <begin position="327"/>
        <end position="350"/>
    </location>
</feature>
<evidence type="ECO:0000256" key="5">
    <source>
        <dbReference type="ARBA" id="ARBA00023136"/>
    </source>
</evidence>
<dbReference type="InterPro" id="IPR050250">
    <property type="entry name" value="Macrolide_Exporter_MacB"/>
</dbReference>
<feature type="transmembrane region" description="Helical" evidence="6">
    <location>
        <begin position="745"/>
        <end position="768"/>
    </location>
</feature>
<dbReference type="OrthoDB" id="1451596at2"/>
<evidence type="ECO:0000313" key="9">
    <source>
        <dbReference type="EMBL" id="SIN69411.1"/>
    </source>
</evidence>
<dbReference type="AlphaFoldDB" id="A0A1N6DF35"/>
<gene>
    <name evidence="9" type="ORF">SAMN04488055_0685</name>
</gene>
<feature type="transmembrane region" description="Helical" evidence="6">
    <location>
        <begin position="666"/>
        <end position="688"/>
    </location>
</feature>
<dbReference type="InterPro" id="IPR025857">
    <property type="entry name" value="MacB_PCD"/>
</dbReference>
<evidence type="ECO:0000256" key="3">
    <source>
        <dbReference type="ARBA" id="ARBA00022692"/>
    </source>
</evidence>
<sequence length="786" mass="87399">MLKNYLIIACRNIWRNLGYVSLNVMGLTLSIASCLVIFLITKNELSYDSYHRKADRTYRVTMNALDFNPSVSMAVTTALRTDFPELEEVSQVWYQPEGIVKIGDTRYVEKGYSFADQAFLRTFDHQWLAGDPKTALSAPGSIVLTESIARKYFGKEDPMGQVMEVDGEKGLRVTGLIKDLPGNTHFPFTFLISCETIAKDLAGVKHFYQIMNANTYIVLPEHYDIAKLNSRLPAFIAKNWGNDIAKEAKLVMQPLKEIHFDQRYLISITPTTSRNTYRALAVVALLIIITACINFVNLATAQAIKRAKEVGVRKALGANRSQLIRQFLGETSFLVLLAVIIGCLAAYLVLPNAAQWLDVKISAAQLFQPGVIGLLLAITALIILSAGLYPAFVQSSFRPVDSLKSGVAAISGRGLTLRKGLVFVQFTISQVLIVGTLVVAAQMDYFKNRDLGFNKEAVISFGIPENAKKDVLRDQLRGNPGVKEISLSSGAPSYNSNYASFTCPERGITKDDVTEIKSVDEHFMDMFAIRLLAGEKIRKNNPEDTTRYIVVNETLIHKLGIHRPEEAVGMYIRAAGRQCMIQGVVQDFQSESKHKDRRPCILRYTPQGFFTASVKLQPSDMHSTISHIESEWSSLFPESVFRYEFLDDHIASLYKQEQKVYTAFRLFSSLAILIGCLGLYGLVAFAALQRRKEVGIRKVMGASLANILALFAKEFFVLIVIAFVVAAPVAYFIMRSWLENYAYQVSIGGGIFIVAIAVSFIIAAVTIAHQSLKAAFANPLKSLRVD</sequence>
<evidence type="ECO:0000256" key="1">
    <source>
        <dbReference type="ARBA" id="ARBA00004651"/>
    </source>
</evidence>
<keyword evidence="4 6" id="KW-1133">Transmembrane helix</keyword>
<dbReference type="STRING" id="536979.SAMN04488055_0685"/>
<dbReference type="EMBL" id="FSRA01000001">
    <property type="protein sequence ID" value="SIN69411.1"/>
    <property type="molecule type" value="Genomic_DNA"/>
</dbReference>
<organism evidence="9 10">
    <name type="scientific">Chitinophaga niabensis</name>
    <dbReference type="NCBI Taxonomy" id="536979"/>
    <lineage>
        <taxon>Bacteria</taxon>
        <taxon>Pseudomonadati</taxon>
        <taxon>Bacteroidota</taxon>
        <taxon>Chitinophagia</taxon>
        <taxon>Chitinophagales</taxon>
        <taxon>Chitinophagaceae</taxon>
        <taxon>Chitinophaga</taxon>
    </lineage>
</organism>
<dbReference type="Proteomes" id="UP000185003">
    <property type="component" value="Unassembled WGS sequence"/>
</dbReference>
<dbReference type="RefSeq" id="WP_074237858.1">
    <property type="nucleotide sequence ID" value="NZ_FSRA01000001.1"/>
</dbReference>
<feature type="domain" description="ABC3 transporter permease C-terminal" evidence="7">
    <location>
        <begin position="666"/>
        <end position="779"/>
    </location>
</feature>
<dbReference type="GO" id="GO:0022857">
    <property type="term" value="F:transmembrane transporter activity"/>
    <property type="evidence" value="ECO:0007669"/>
    <property type="project" value="TreeGrafter"/>
</dbReference>
<dbReference type="InterPro" id="IPR003838">
    <property type="entry name" value="ABC3_permease_C"/>
</dbReference>
<dbReference type="Pfam" id="PF12704">
    <property type="entry name" value="MacB_PCD"/>
    <property type="match status" value="1"/>
</dbReference>
<feature type="domain" description="ABC3 transporter permease C-terminal" evidence="7">
    <location>
        <begin position="282"/>
        <end position="392"/>
    </location>
</feature>
<keyword evidence="2" id="KW-1003">Cell membrane</keyword>
<keyword evidence="5 6" id="KW-0472">Membrane</keyword>
<feature type="transmembrane region" description="Helical" evidence="6">
    <location>
        <begin position="370"/>
        <end position="392"/>
    </location>
</feature>
<name>A0A1N6DF35_9BACT</name>
<evidence type="ECO:0000256" key="6">
    <source>
        <dbReference type="SAM" id="Phobius"/>
    </source>
</evidence>
<keyword evidence="10" id="KW-1185">Reference proteome</keyword>
<keyword evidence="3 6" id="KW-0812">Transmembrane</keyword>
<feature type="transmembrane region" description="Helical" evidence="6">
    <location>
        <begin position="20"/>
        <end position="40"/>
    </location>
</feature>
<proteinExistence type="predicted"/>
<accession>A0A1N6DF35</accession>
<dbReference type="GO" id="GO:0005886">
    <property type="term" value="C:plasma membrane"/>
    <property type="evidence" value="ECO:0007669"/>
    <property type="project" value="UniProtKB-SubCell"/>
</dbReference>
<dbReference type="Pfam" id="PF02687">
    <property type="entry name" value="FtsX"/>
    <property type="match status" value="2"/>
</dbReference>